<organism evidence="1">
    <name type="scientific">Tanacetum cinerariifolium</name>
    <name type="common">Dalmatian daisy</name>
    <name type="synonym">Chrysanthemum cinerariifolium</name>
    <dbReference type="NCBI Taxonomy" id="118510"/>
    <lineage>
        <taxon>Eukaryota</taxon>
        <taxon>Viridiplantae</taxon>
        <taxon>Streptophyta</taxon>
        <taxon>Embryophyta</taxon>
        <taxon>Tracheophyta</taxon>
        <taxon>Spermatophyta</taxon>
        <taxon>Magnoliopsida</taxon>
        <taxon>eudicotyledons</taxon>
        <taxon>Gunneridae</taxon>
        <taxon>Pentapetalae</taxon>
        <taxon>asterids</taxon>
        <taxon>campanulids</taxon>
        <taxon>Asterales</taxon>
        <taxon>Asteraceae</taxon>
        <taxon>Asteroideae</taxon>
        <taxon>Anthemideae</taxon>
        <taxon>Anthemidinae</taxon>
        <taxon>Tanacetum</taxon>
    </lineage>
</organism>
<accession>A0A699UMG4</accession>
<sequence>MHLLRVKLTTEIQSSVIPQDVRDDNMDMEVAHMGNDPLFGVPIPEVTSMQSSS</sequence>
<dbReference type="AlphaFoldDB" id="A0A699UMG4"/>
<dbReference type="EMBL" id="BKCJ011349724">
    <property type="protein sequence ID" value="GFD24085.1"/>
    <property type="molecule type" value="Genomic_DNA"/>
</dbReference>
<proteinExistence type="predicted"/>
<reference evidence="1" key="1">
    <citation type="journal article" date="2019" name="Sci. Rep.">
        <title>Draft genome of Tanacetum cinerariifolium, the natural source of mosquito coil.</title>
        <authorList>
            <person name="Yamashiro T."/>
            <person name="Shiraishi A."/>
            <person name="Satake H."/>
            <person name="Nakayama K."/>
        </authorList>
    </citation>
    <scope>NUCLEOTIDE SEQUENCE</scope>
</reference>
<name>A0A699UMG4_TANCI</name>
<feature type="non-terminal residue" evidence="1">
    <location>
        <position position="53"/>
    </location>
</feature>
<protein>
    <submittedName>
        <fullName evidence="1">Uncharacterized protein</fullName>
    </submittedName>
</protein>
<gene>
    <name evidence="1" type="ORF">Tci_896054</name>
</gene>
<comment type="caution">
    <text evidence="1">The sequence shown here is derived from an EMBL/GenBank/DDBJ whole genome shotgun (WGS) entry which is preliminary data.</text>
</comment>
<evidence type="ECO:0000313" key="1">
    <source>
        <dbReference type="EMBL" id="GFD24085.1"/>
    </source>
</evidence>